<keyword evidence="2" id="KW-1185">Reference proteome</keyword>
<accession>B1KFK4</accession>
<dbReference type="KEGG" id="swd:Swoo_3921"/>
<dbReference type="RefSeq" id="WP_012326509.1">
    <property type="nucleotide sequence ID" value="NC_010506.1"/>
</dbReference>
<name>B1KFK4_SHEWM</name>
<reference evidence="1 2" key="1">
    <citation type="submission" date="2008-02" db="EMBL/GenBank/DDBJ databases">
        <title>Complete sequence of Shewanella woodyi ATCC 51908.</title>
        <authorList>
            <consortium name="US DOE Joint Genome Institute"/>
            <person name="Copeland A."/>
            <person name="Lucas S."/>
            <person name="Lapidus A."/>
            <person name="Glavina del Rio T."/>
            <person name="Dalin E."/>
            <person name="Tice H."/>
            <person name="Bruce D."/>
            <person name="Goodwin L."/>
            <person name="Pitluck S."/>
            <person name="Sims D."/>
            <person name="Brettin T."/>
            <person name="Detter J.C."/>
            <person name="Han C."/>
            <person name="Kuske C.R."/>
            <person name="Schmutz J."/>
            <person name="Larimer F."/>
            <person name="Land M."/>
            <person name="Hauser L."/>
            <person name="Kyrpides N."/>
            <person name="Lykidis A."/>
            <person name="Zhao J.-S."/>
            <person name="Richardson P."/>
        </authorList>
    </citation>
    <scope>NUCLEOTIDE SEQUENCE [LARGE SCALE GENOMIC DNA]</scope>
    <source>
        <strain evidence="2">ATCC 51908 / MS32</strain>
    </source>
</reference>
<gene>
    <name evidence="1" type="ordered locus">Swoo_3921</name>
</gene>
<protein>
    <recommendedName>
        <fullName evidence="3">Lipoprotein</fullName>
    </recommendedName>
</protein>
<evidence type="ECO:0000313" key="1">
    <source>
        <dbReference type="EMBL" id="ACA88179.1"/>
    </source>
</evidence>
<dbReference type="STRING" id="392500.Swoo_3921"/>
<dbReference type="EMBL" id="CP000961">
    <property type="protein sequence ID" value="ACA88179.1"/>
    <property type="molecule type" value="Genomic_DNA"/>
</dbReference>
<organism evidence="1 2">
    <name type="scientific">Shewanella woodyi (strain ATCC 51908 / MS32)</name>
    <dbReference type="NCBI Taxonomy" id="392500"/>
    <lineage>
        <taxon>Bacteria</taxon>
        <taxon>Pseudomonadati</taxon>
        <taxon>Pseudomonadota</taxon>
        <taxon>Gammaproteobacteria</taxon>
        <taxon>Alteromonadales</taxon>
        <taxon>Shewanellaceae</taxon>
        <taxon>Shewanella</taxon>
    </lineage>
</organism>
<dbReference type="PROSITE" id="PS51257">
    <property type="entry name" value="PROKAR_LIPOPROTEIN"/>
    <property type="match status" value="1"/>
</dbReference>
<dbReference type="AlphaFoldDB" id="B1KFK4"/>
<evidence type="ECO:0008006" key="3">
    <source>
        <dbReference type="Google" id="ProtNLM"/>
    </source>
</evidence>
<sequence length="179" mass="20068" precursor="true">MHVTDYKHWLAHLILTGFMLLVSGCSFNNFGIASESHIALYQHAKIVTNQASGLHIYTEPMLGIQLGHIEQRLVYPLLSTEHSVCIDQILDNTSKIDEPEKVQKYANTPVIVSSQKAGLGFSASPYHIRVDLGSSSRKTLRVDQKDSISIYYLNAAQKRDEDICAVLKIKPTDRDINDE</sequence>
<proteinExistence type="predicted"/>
<evidence type="ECO:0000313" key="2">
    <source>
        <dbReference type="Proteomes" id="UP000002168"/>
    </source>
</evidence>
<dbReference type="Proteomes" id="UP000002168">
    <property type="component" value="Chromosome"/>
</dbReference>
<dbReference type="HOGENOM" id="CLU_1502483_0_0_6"/>